<dbReference type="GO" id="GO:0043138">
    <property type="term" value="F:3'-5' DNA helicase activity"/>
    <property type="evidence" value="ECO:0007669"/>
    <property type="project" value="TreeGrafter"/>
</dbReference>
<dbReference type="GO" id="GO:0000724">
    <property type="term" value="P:double-strand break repair via homologous recombination"/>
    <property type="evidence" value="ECO:0007669"/>
    <property type="project" value="TreeGrafter"/>
</dbReference>
<evidence type="ECO:0000256" key="1">
    <source>
        <dbReference type="ARBA" id="ARBA00005446"/>
    </source>
</evidence>
<dbReference type="GO" id="GO:0005524">
    <property type="term" value="F:ATP binding"/>
    <property type="evidence" value="ECO:0007669"/>
    <property type="project" value="InterPro"/>
</dbReference>
<dbReference type="GO" id="GO:0003676">
    <property type="term" value="F:nucleic acid binding"/>
    <property type="evidence" value="ECO:0007669"/>
    <property type="project" value="InterPro"/>
</dbReference>
<accession>A0A1X7UQT7</accession>
<dbReference type="InParanoid" id="A0A1X7UQT7"/>
<dbReference type="AlphaFoldDB" id="A0A1X7UQT7"/>
<dbReference type="InterPro" id="IPR027417">
    <property type="entry name" value="P-loop_NTPase"/>
</dbReference>
<dbReference type="EnsemblMetazoa" id="Aqu2.1.29762_001">
    <property type="protein sequence ID" value="Aqu2.1.29762_001"/>
    <property type="gene ID" value="Aqu2.1.29762"/>
</dbReference>
<dbReference type="GO" id="GO:0005694">
    <property type="term" value="C:chromosome"/>
    <property type="evidence" value="ECO:0007669"/>
    <property type="project" value="TreeGrafter"/>
</dbReference>
<sequence>MNAITSTVKGKDSFIVQPTGTGKSMCYAIPPLLTGKLAIVISPTISLMCDQVHKMEKHGVFATFLGFAQ</sequence>
<dbReference type="OMA" id="ISGQMRY"/>
<dbReference type="STRING" id="400682.A0A1X7UQT7"/>
<evidence type="ECO:0000313" key="3">
    <source>
        <dbReference type="EnsemblMetazoa" id="Aqu2.1.29762_001"/>
    </source>
</evidence>
<dbReference type="InterPro" id="IPR011545">
    <property type="entry name" value="DEAD/DEAH_box_helicase_dom"/>
</dbReference>
<protein>
    <recommendedName>
        <fullName evidence="2">DEAD/DEAH-box helicase domain-containing protein</fullName>
    </recommendedName>
</protein>
<organism evidence="3">
    <name type="scientific">Amphimedon queenslandica</name>
    <name type="common">Sponge</name>
    <dbReference type="NCBI Taxonomy" id="400682"/>
    <lineage>
        <taxon>Eukaryota</taxon>
        <taxon>Metazoa</taxon>
        <taxon>Porifera</taxon>
        <taxon>Demospongiae</taxon>
        <taxon>Heteroscleromorpha</taxon>
        <taxon>Haplosclerida</taxon>
        <taxon>Niphatidae</taxon>
        <taxon>Amphimedon</taxon>
    </lineage>
</organism>
<feature type="domain" description="DEAD/DEAH-box helicase" evidence="2">
    <location>
        <begin position="2"/>
        <end position="59"/>
    </location>
</feature>
<comment type="similarity">
    <text evidence="1">Belongs to the helicase family. RecQ subfamily.</text>
</comment>
<evidence type="ECO:0000259" key="2">
    <source>
        <dbReference type="Pfam" id="PF00270"/>
    </source>
</evidence>
<dbReference type="eggNOG" id="KOG0351">
    <property type="taxonomic scope" value="Eukaryota"/>
</dbReference>
<dbReference type="PANTHER" id="PTHR13710:SF120">
    <property type="entry name" value="BIFUNCTIONAL 3'-5' EXONUCLEASE_ATP-DEPENDENT HELICASE WRN"/>
    <property type="match status" value="1"/>
</dbReference>
<dbReference type="OrthoDB" id="10261556at2759"/>
<reference evidence="3" key="1">
    <citation type="submission" date="2017-05" db="UniProtKB">
        <authorList>
            <consortium name="EnsemblMetazoa"/>
        </authorList>
    </citation>
    <scope>IDENTIFICATION</scope>
</reference>
<dbReference type="PANTHER" id="PTHR13710">
    <property type="entry name" value="DNA HELICASE RECQ FAMILY MEMBER"/>
    <property type="match status" value="1"/>
</dbReference>
<proteinExistence type="inferred from homology"/>
<dbReference type="GO" id="GO:0005737">
    <property type="term" value="C:cytoplasm"/>
    <property type="evidence" value="ECO:0007669"/>
    <property type="project" value="TreeGrafter"/>
</dbReference>
<name>A0A1X7UQT7_AMPQE</name>
<dbReference type="GO" id="GO:0005634">
    <property type="term" value="C:nucleus"/>
    <property type="evidence" value="ECO:0007669"/>
    <property type="project" value="TreeGrafter"/>
</dbReference>
<dbReference type="SUPFAM" id="SSF52540">
    <property type="entry name" value="P-loop containing nucleoside triphosphate hydrolases"/>
    <property type="match status" value="1"/>
</dbReference>
<dbReference type="Gene3D" id="3.40.50.300">
    <property type="entry name" value="P-loop containing nucleotide triphosphate hydrolases"/>
    <property type="match status" value="1"/>
</dbReference>
<dbReference type="GO" id="GO:0009378">
    <property type="term" value="F:four-way junction helicase activity"/>
    <property type="evidence" value="ECO:0007669"/>
    <property type="project" value="TreeGrafter"/>
</dbReference>
<dbReference type="Pfam" id="PF00270">
    <property type="entry name" value="DEAD"/>
    <property type="match status" value="1"/>
</dbReference>